<keyword evidence="4 11" id="KW-0328">Glycosyltransferase</keyword>
<keyword evidence="8" id="KW-1133">Transmembrane helix</keyword>
<dbReference type="GO" id="GO:0000506">
    <property type="term" value="C:glycosylphosphatidylinositol-N-acetylglucosaminyltransferase (GPI-GnT) complex"/>
    <property type="evidence" value="ECO:0007669"/>
    <property type="project" value="InterPro"/>
</dbReference>
<proteinExistence type="predicted"/>
<dbReference type="FunFam" id="3.40.50.2000:FF:000148">
    <property type="entry name" value="Phosphatidylinositol N-acetylglucosaminyltransferase subunit A"/>
    <property type="match status" value="1"/>
</dbReference>
<feature type="coiled-coil region" evidence="7">
    <location>
        <begin position="586"/>
        <end position="660"/>
    </location>
</feature>
<evidence type="ECO:0000256" key="5">
    <source>
        <dbReference type="ARBA" id="ARBA00022679"/>
    </source>
</evidence>
<accession>A0A2B4RSG7</accession>
<dbReference type="GO" id="GO:0017176">
    <property type="term" value="F:phosphatidylinositol N-acetylglucosaminyltransferase activity"/>
    <property type="evidence" value="ECO:0007669"/>
    <property type="project" value="UniProtKB-EC"/>
</dbReference>
<evidence type="ECO:0000256" key="3">
    <source>
        <dbReference type="ARBA" id="ARBA00022502"/>
    </source>
</evidence>
<keyword evidence="5 11" id="KW-0808">Transferase</keyword>
<evidence type="ECO:0000313" key="12">
    <source>
        <dbReference type="Proteomes" id="UP000225706"/>
    </source>
</evidence>
<dbReference type="PANTHER" id="PTHR45871:SF1">
    <property type="entry name" value="PHOSPHATIDYLINOSITOL N-ACETYLGLUCOSAMINYLTRANSFERASE SUBUNIT A"/>
    <property type="match status" value="1"/>
</dbReference>
<feature type="domain" description="Glycosyl transferase family 1" evidence="9">
    <location>
        <begin position="198"/>
        <end position="342"/>
    </location>
</feature>
<organism evidence="11 12">
    <name type="scientific">Stylophora pistillata</name>
    <name type="common">Smooth cauliflower coral</name>
    <dbReference type="NCBI Taxonomy" id="50429"/>
    <lineage>
        <taxon>Eukaryota</taxon>
        <taxon>Metazoa</taxon>
        <taxon>Cnidaria</taxon>
        <taxon>Anthozoa</taxon>
        <taxon>Hexacorallia</taxon>
        <taxon>Scleractinia</taxon>
        <taxon>Astrocoeniina</taxon>
        <taxon>Pocilloporidae</taxon>
        <taxon>Stylophora</taxon>
    </lineage>
</organism>
<keyword evidence="8" id="KW-0472">Membrane</keyword>
<evidence type="ECO:0000259" key="9">
    <source>
        <dbReference type="Pfam" id="PF00534"/>
    </source>
</evidence>
<evidence type="ECO:0000256" key="1">
    <source>
        <dbReference type="ARBA" id="ARBA00004687"/>
    </source>
</evidence>
<dbReference type="SUPFAM" id="SSF53756">
    <property type="entry name" value="UDP-Glycosyltransferase/glycogen phosphorylase"/>
    <property type="match status" value="1"/>
</dbReference>
<keyword evidence="7" id="KW-0175">Coiled coil</keyword>
<comment type="pathway">
    <text evidence="1">Glycolipid biosynthesis; glycosylphosphatidylinositol-anchor biosynthesis.</text>
</comment>
<dbReference type="Gene3D" id="3.40.50.2000">
    <property type="entry name" value="Glycogen Phosphorylase B"/>
    <property type="match status" value="2"/>
</dbReference>
<evidence type="ECO:0000256" key="8">
    <source>
        <dbReference type="SAM" id="Phobius"/>
    </source>
</evidence>
<keyword evidence="8" id="KW-0812">Transmembrane</keyword>
<evidence type="ECO:0000259" key="10">
    <source>
        <dbReference type="Pfam" id="PF08288"/>
    </source>
</evidence>
<dbReference type="STRING" id="50429.A0A2B4RSG7"/>
<dbReference type="EMBL" id="LSMT01000367">
    <property type="protein sequence ID" value="PFX19297.1"/>
    <property type="molecule type" value="Genomic_DNA"/>
</dbReference>
<dbReference type="CDD" id="cd03796">
    <property type="entry name" value="GT4_PIG-A-like"/>
    <property type="match status" value="1"/>
</dbReference>
<evidence type="ECO:0000256" key="6">
    <source>
        <dbReference type="ARBA" id="ARBA00032160"/>
    </source>
</evidence>
<dbReference type="Pfam" id="PF08288">
    <property type="entry name" value="PIGA"/>
    <property type="match status" value="1"/>
</dbReference>
<keyword evidence="12" id="KW-1185">Reference proteome</keyword>
<keyword evidence="3" id="KW-0337">GPI-anchor biosynthesis</keyword>
<feature type="domain" description="PIGA GPI anchor biosynthesis" evidence="10">
    <location>
        <begin position="49"/>
        <end position="138"/>
    </location>
</feature>
<dbReference type="InterPro" id="IPR013234">
    <property type="entry name" value="PIGA_GPI_anchor_biosynthesis"/>
</dbReference>
<evidence type="ECO:0000313" key="11">
    <source>
        <dbReference type="EMBL" id="PFX19297.1"/>
    </source>
</evidence>
<gene>
    <name evidence="11" type="primary">PIGA</name>
    <name evidence="11" type="ORF">AWC38_SpisGene16286</name>
</gene>
<protein>
    <recommendedName>
        <fullName evidence="2">phosphatidylinositol N-acetylglucosaminyltransferase</fullName>
        <ecNumber evidence="2">2.4.1.198</ecNumber>
    </recommendedName>
    <alternativeName>
        <fullName evidence="6">GlcNAc-PI synthesis protein</fullName>
    </alternativeName>
</protein>
<evidence type="ECO:0000256" key="4">
    <source>
        <dbReference type="ARBA" id="ARBA00022676"/>
    </source>
</evidence>
<evidence type="ECO:0000256" key="7">
    <source>
        <dbReference type="SAM" id="Coils"/>
    </source>
</evidence>
<dbReference type="FunFam" id="3.40.50.2000:FF:000026">
    <property type="entry name" value="Phosphatidylinositol N-acetylglucosaminyltransferase subunit A"/>
    <property type="match status" value="1"/>
</dbReference>
<sequence length="663" mass="74828">MAAQSDREKHNICMVSDFFYPNMGGVESHIYQLAQCLIQRGHKVVVVTHAYGDRSGIRYLTNYLKVYYLPFGPFHNQSSLPTLYTTIPLMRCVFLREKITIVHGHSAFSTLCHDALLHARTMGLRTLFTDHSLFGFADASSIITNKFLQFSLADIYHVICVSHTSKENTVLRASMKPEMVSVIPNAVDANVFAPDVSKKIPGKITIVVVSRLVYRKGMDLLAGILPIMCANHSDVQFIIGGEGPKKALLEDVCEQCKLQERVQFLGKLKHEKVRDVLTQGDIFLNTSLTEAFCIAIVEAASCGLQVVSTRVGGVPEVLPDDMIKLAEPSVKSLVAALESALQAARNNTIVPPNTAHERIRTMYTWQNVARRTERVYDLVSAAPHVSFEERLKRLYHCGRVAGKIFCVLAVIDLFLLWLLEWLFPRKNMDIAPSCKEQQDKWNSKDEIITSDERVLIPVYERLVNKSTLVFSAMHSMGEAALQSHMVSKKHKKLPWPVWTNYVRYLHKTHTSCGDALFEVKAKIFLSIANEVAHFLNRYQTNMPMLLFLATDMFQLIFNLLERFVKEEALAEVISTAKLVQLDLTKRKATLEELDNLKEVKKRTKANIEALLKSADQFAEEAESTGKVTLISKSNAMRRSAKEKEGELKSIEEAIDKKLEALKN</sequence>
<dbReference type="AlphaFoldDB" id="A0A2B4RSG7"/>
<dbReference type="EC" id="2.4.1.198" evidence="2"/>
<comment type="caution">
    <text evidence="11">The sequence shown here is derived from an EMBL/GenBank/DDBJ whole genome shotgun (WGS) entry which is preliminary data.</text>
</comment>
<dbReference type="PANTHER" id="PTHR45871">
    <property type="entry name" value="N-ACETYLGLUCOSAMINYL-PHOSPHATIDYLINOSITOL BIOSYNTHETIC PROTEIN"/>
    <property type="match status" value="1"/>
</dbReference>
<dbReference type="InterPro" id="IPR039507">
    <property type="entry name" value="PIG-A/GPI3"/>
</dbReference>
<dbReference type="OrthoDB" id="734129at2759"/>
<name>A0A2B4RSG7_STYPI</name>
<dbReference type="InterPro" id="IPR001296">
    <property type="entry name" value="Glyco_trans_1"/>
</dbReference>
<evidence type="ECO:0000256" key="2">
    <source>
        <dbReference type="ARBA" id="ARBA00012420"/>
    </source>
</evidence>
<reference evidence="12" key="1">
    <citation type="journal article" date="2017" name="bioRxiv">
        <title>Comparative analysis of the genomes of Stylophora pistillata and Acropora digitifera provides evidence for extensive differences between species of corals.</title>
        <authorList>
            <person name="Voolstra C.R."/>
            <person name="Li Y."/>
            <person name="Liew Y.J."/>
            <person name="Baumgarten S."/>
            <person name="Zoccola D."/>
            <person name="Flot J.-F."/>
            <person name="Tambutte S."/>
            <person name="Allemand D."/>
            <person name="Aranda M."/>
        </authorList>
    </citation>
    <scope>NUCLEOTIDE SEQUENCE [LARGE SCALE GENOMIC DNA]</scope>
</reference>
<dbReference type="UniPathway" id="UPA00196"/>
<feature type="transmembrane region" description="Helical" evidence="8">
    <location>
        <begin position="400"/>
        <end position="419"/>
    </location>
</feature>
<dbReference type="Pfam" id="PF00534">
    <property type="entry name" value="Glycos_transf_1"/>
    <property type="match status" value="1"/>
</dbReference>
<dbReference type="Proteomes" id="UP000225706">
    <property type="component" value="Unassembled WGS sequence"/>
</dbReference>
<dbReference type="GO" id="GO:0006506">
    <property type="term" value="P:GPI anchor biosynthetic process"/>
    <property type="evidence" value="ECO:0007669"/>
    <property type="project" value="UniProtKB-UniPathway"/>
</dbReference>